<dbReference type="RefSeq" id="WP_183973023.1">
    <property type="nucleotide sequence ID" value="NZ_JACIBY010000003.1"/>
</dbReference>
<evidence type="ECO:0008006" key="3">
    <source>
        <dbReference type="Google" id="ProtNLM"/>
    </source>
</evidence>
<comment type="caution">
    <text evidence="1">The sequence shown here is derived from an EMBL/GenBank/DDBJ whole genome shotgun (WGS) entry which is preliminary data.</text>
</comment>
<dbReference type="EMBL" id="JACIBY010000003">
    <property type="protein sequence ID" value="MBB3838012.1"/>
    <property type="molecule type" value="Genomic_DNA"/>
</dbReference>
<proteinExistence type="predicted"/>
<evidence type="ECO:0000313" key="2">
    <source>
        <dbReference type="Proteomes" id="UP000541352"/>
    </source>
</evidence>
<gene>
    <name evidence="1" type="ORF">FHS57_002009</name>
</gene>
<keyword evidence="2" id="KW-1185">Reference proteome</keyword>
<name>A0A7W5ZIR2_9BACT</name>
<sequence>MKACLECGEKIMGRSDKKFCSDACRNAYNNKLNSDSNNFVRNINNALRKNRRILEEACKEDDKGKISKSALLREGFDFTYFTNTRTTQKGATYVFVYEYGYLPLENEQYLVVKDRKVPS</sequence>
<dbReference type="AlphaFoldDB" id="A0A7W5ZIR2"/>
<protein>
    <recommendedName>
        <fullName evidence="3">DUF2116 family Zn-ribbon domain-containing protein</fullName>
    </recommendedName>
</protein>
<dbReference type="Proteomes" id="UP000541352">
    <property type="component" value="Unassembled WGS sequence"/>
</dbReference>
<accession>A0A7W5ZIR2</accession>
<organism evidence="1 2">
    <name type="scientific">Runella defluvii</name>
    <dbReference type="NCBI Taxonomy" id="370973"/>
    <lineage>
        <taxon>Bacteria</taxon>
        <taxon>Pseudomonadati</taxon>
        <taxon>Bacteroidota</taxon>
        <taxon>Cytophagia</taxon>
        <taxon>Cytophagales</taxon>
        <taxon>Spirosomataceae</taxon>
        <taxon>Runella</taxon>
    </lineage>
</organism>
<reference evidence="1 2" key="1">
    <citation type="submission" date="2020-08" db="EMBL/GenBank/DDBJ databases">
        <title>Genomic Encyclopedia of Type Strains, Phase IV (KMG-IV): sequencing the most valuable type-strain genomes for metagenomic binning, comparative biology and taxonomic classification.</title>
        <authorList>
            <person name="Goeker M."/>
        </authorList>
    </citation>
    <scope>NUCLEOTIDE SEQUENCE [LARGE SCALE GENOMIC DNA]</scope>
    <source>
        <strain evidence="1 2">DSM 17976</strain>
    </source>
</reference>
<evidence type="ECO:0000313" key="1">
    <source>
        <dbReference type="EMBL" id="MBB3838012.1"/>
    </source>
</evidence>